<name>A0AAV4BE44_9GAST</name>
<reference evidence="1 2" key="1">
    <citation type="journal article" date="2021" name="Elife">
        <title>Chloroplast acquisition without the gene transfer in kleptoplastic sea slugs, Plakobranchus ocellatus.</title>
        <authorList>
            <person name="Maeda T."/>
            <person name="Takahashi S."/>
            <person name="Yoshida T."/>
            <person name="Shimamura S."/>
            <person name="Takaki Y."/>
            <person name="Nagai Y."/>
            <person name="Toyoda A."/>
            <person name="Suzuki Y."/>
            <person name="Arimoto A."/>
            <person name="Ishii H."/>
            <person name="Satoh N."/>
            <person name="Nishiyama T."/>
            <person name="Hasebe M."/>
            <person name="Maruyama T."/>
            <person name="Minagawa J."/>
            <person name="Obokata J."/>
            <person name="Shigenobu S."/>
        </authorList>
    </citation>
    <scope>NUCLEOTIDE SEQUENCE [LARGE SCALE GENOMIC DNA]</scope>
</reference>
<gene>
    <name evidence="1" type="ORF">PoB_004491400</name>
</gene>
<dbReference type="EMBL" id="BLXT01004955">
    <property type="protein sequence ID" value="GFO18409.1"/>
    <property type="molecule type" value="Genomic_DNA"/>
</dbReference>
<sequence length="513" mass="57468">MNVAHLNADCKRTSFRVFIKDKAINEAVWTTPDSSRAGRTTVGNGLEDEKSTAQLDLGDLIRYAQFYHTADLASGVIYLNYEEFSDAALATSRPHFVLKFLGIECFGVKFKKGEKVSIAELIQICESGGLCHMPTILHRSCQREGIVSCHCDNSDILHEFLHSACLGRNISVLDMPWQPLHPKTACNFEEHPEDSVCMVSTRKLIYSRKRVSFLDKRERLIASAMVVPFFPETSYLSNPRRNDSSHIRDNFSWASQNGSGREQELIAFGLQAVKFAVELSNTLEKRFLCPGNVSSLSKCLLLECAREALLSSNAAASALHFDGRSCEVPVRATVTSAYQAGVSLCTCLRVAVALADLQIWTSAVKRLTNGYCWIDLNILPVEQENDAFEKVYTFPHYDAFGNPIVREEPVNFSHLLQRQLEQTKDKCAQTDILVCFFSSRGQTSANREAIQCIKVEGGEDGSQYQTSPCILGLFFAQFLIHMVEICGSQNKTSETRAFRFTITTLLWFARLKL</sequence>
<accession>A0AAV4BE44</accession>
<organism evidence="1 2">
    <name type="scientific">Plakobranchus ocellatus</name>
    <dbReference type="NCBI Taxonomy" id="259542"/>
    <lineage>
        <taxon>Eukaryota</taxon>
        <taxon>Metazoa</taxon>
        <taxon>Spiralia</taxon>
        <taxon>Lophotrochozoa</taxon>
        <taxon>Mollusca</taxon>
        <taxon>Gastropoda</taxon>
        <taxon>Heterobranchia</taxon>
        <taxon>Euthyneura</taxon>
        <taxon>Panpulmonata</taxon>
        <taxon>Sacoglossa</taxon>
        <taxon>Placobranchoidea</taxon>
        <taxon>Plakobranchidae</taxon>
        <taxon>Plakobranchus</taxon>
    </lineage>
</organism>
<comment type="caution">
    <text evidence="1">The sequence shown here is derived from an EMBL/GenBank/DDBJ whole genome shotgun (WGS) entry which is preliminary data.</text>
</comment>
<dbReference type="AlphaFoldDB" id="A0AAV4BE44"/>
<evidence type="ECO:0000313" key="2">
    <source>
        <dbReference type="Proteomes" id="UP000735302"/>
    </source>
</evidence>
<proteinExistence type="predicted"/>
<dbReference type="Proteomes" id="UP000735302">
    <property type="component" value="Unassembled WGS sequence"/>
</dbReference>
<protein>
    <submittedName>
        <fullName evidence="1">Uncharacterized protein</fullName>
    </submittedName>
</protein>
<evidence type="ECO:0000313" key="1">
    <source>
        <dbReference type="EMBL" id="GFO18409.1"/>
    </source>
</evidence>
<keyword evidence="2" id="KW-1185">Reference proteome</keyword>